<dbReference type="EMBL" id="SRLO01001181">
    <property type="protein sequence ID" value="TNN40530.1"/>
    <property type="molecule type" value="Genomic_DNA"/>
</dbReference>
<sequence>MTPRSLLLFDGACCGGPITEEDLQVSDAVGGTRHHEDALTKNDVHRVPLAGLALHLFVPHLRHHRHRTHAGSVGTDAAGDVHRSAFEAPAFGR</sequence>
<dbReference type="Proteomes" id="UP000314294">
    <property type="component" value="Unassembled WGS sequence"/>
</dbReference>
<evidence type="ECO:0000313" key="1">
    <source>
        <dbReference type="EMBL" id="TNN40530.1"/>
    </source>
</evidence>
<organism evidence="1 2">
    <name type="scientific">Liparis tanakae</name>
    <name type="common">Tanaka's snailfish</name>
    <dbReference type="NCBI Taxonomy" id="230148"/>
    <lineage>
        <taxon>Eukaryota</taxon>
        <taxon>Metazoa</taxon>
        <taxon>Chordata</taxon>
        <taxon>Craniata</taxon>
        <taxon>Vertebrata</taxon>
        <taxon>Euteleostomi</taxon>
        <taxon>Actinopterygii</taxon>
        <taxon>Neopterygii</taxon>
        <taxon>Teleostei</taxon>
        <taxon>Neoteleostei</taxon>
        <taxon>Acanthomorphata</taxon>
        <taxon>Eupercaria</taxon>
        <taxon>Perciformes</taxon>
        <taxon>Cottioidei</taxon>
        <taxon>Cottales</taxon>
        <taxon>Liparidae</taxon>
        <taxon>Liparis</taxon>
    </lineage>
</organism>
<evidence type="ECO:0000313" key="2">
    <source>
        <dbReference type="Proteomes" id="UP000314294"/>
    </source>
</evidence>
<keyword evidence="2" id="KW-1185">Reference proteome</keyword>
<name>A0A4Z2FHZ1_9TELE</name>
<protein>
    <submittedName>
        <fullName evidence="1">Uncharacterized protein</fullName>
    </submittedName>
</protein>
<gene>
    <name evidence="1" type="ORF">EYF80_049302</name>
</gene>
<comment type="caution">
    <text evidence="1">The sequence shown here is derived from an EMBL/GenBank/DDBJ whole genome shotgun (WGS) entry which is preliminary data.</text>
</comment>
<reference evidence="1 2" key="1">
    <citation type="submission" date="2019-03" db="EMBL/GenBank/DDBJ databases">
        <title>First draft genome of Liparis tanakae, snailfish: a comprehensive survey of snailfish specific genes.</title>
        <authorList>
            <person name="Kim W."/>
            <person name="Song I."/>
            <person name="Jeong J.-H."/>
            <person name="Kim D."/>
            <person name="Kim S."/>
            <person name="Ryu S."/>
            <person name="Song J.Y."/>
            <person name="Lee S.K."/>
        </authorList>
    </citation>
    <scope>NUCLEOTIDE SEQUENCE [LARGE SCALE GENOMIC DNA]</scope>
    <source>
        <tissue evidence="1">Muscle</tissue>
    </source>
</reference>
<dbReference type="AlphaFoldDB" id="A0A4Z2FHZ1"/>
<accession>A0A4Z2FHZ1</accession>
<proteinExistence type="predicted"/>